<dbReference type="EMBL" id="MLJW01002254">
    <property type="protein sequence ID" value="OIQ75165.1"/>
    <property type="molecule type" value="Genomic_DNA"/>
</dbReference>
<reference evidence="1" key="1">
    <citation type="submission" date="2016-10" db="EMBL/GenBank/DDBJ databases">
        <title>Sequence of Gallionella enrichment culture.</title>
        <authorList>
            <person name="Poehlein A."/>
            <person name="Muehling M."/>
            <person name="Daniel R."/>
        </authorList>
    </citation>
    <scope>NUCLEOTIDE SEQUENCE</scope>
</reference>
<organism evidence="1">
    <name type="scientific">mine drainage metagenome</name>
    <dbReference type="NCBI Taxonomy" id="410659"/>
    <lineage>
        <taxon>unclassified sequences</taxon>
        <taxon>metagenomes</taxon>
        <taxon>ecological metagenomes</taxon>
    </lineage>
</organism>
<proteinExistence type="predicted"/>
<gene>
    <name evidence="1" type="ORF">GALL_431720</name>
</gene>
<comment type="caution">
    <text evidence="1">The sequence shown here is derived from an EMBL/GenBank/DDBJ whole genome shotgun (WGS) entry which is preliminary data.</text>
</comment>
<name>A0A1J5QGQ7_9ZZZZ</name>
<sequence length="94" mass="9968">MASMPCGQLGGRHGARDSVALPAVRAKYGCGFDHPCVFQALDGHRRLEGMRKPGQVQDELQGPLGLAQGTAHQSLVDLDFIEGVLIHPQQGAVP</sequence>
<dbReference type="AlphaFoldDB" id="A0A1J5QGQ7"/>
<evidence type="ECO:0000313" key="1">
    <source>
        <dbReference type="EMBL" id="OIQ75165.1"/>
    </source>
</evidence>
<accession>A0A1J5QGQ7</accession>
<protein>
    <submittedName>
        <fullName evidence="1">Uncharacterized protein</fullName>
    </submittedName>
</protein>